<dbReference type="Pfam" id="PF09839">
    <property type="entry name" value="DUF2066"/>
    <property type="match status" value="1"/>
</dbReference>
<sequence length="374" mass="40818">MLLSCASFALLFYVVAGGTAMAAKVSGLYGAEVMVEGQETGQRNKAIIEAFKRVLVKITGNRGIIDHPKLAKDIRKAPRYVQQYRYRLVQVEIPEKVAVPPVRMLLVSFDENAVNRLLRQRGFAVWGHMRPATLVWLSTEQDGWRTLVIPEADELIMSGLLTATGERGMPILFPLMDLEDQAALQVSDIWGGFADSIQRASNRYGPDAVITGRLVKVGPGLWRADWTLYLQGEELLWDSKGDSLAMAVEAGIHSGIDVLASRFAPIAGDDNIGGVHLRVAGIADLRSYARIKDYLMGQGIVEQAALAFVEPDAVTYALQVRGDQRALEQDISLSGVLISDAPEGIDSSIPPTGHTPPEVLTDSGEAVLRYRIKP</sequence>
<dbReference type="InterPro" id="IPR018642">
    <property type="entry name" value="DUF2066"/>
</dbReference>
<dbReference type="AlphaFoldDB" id="A0A3B1BKZ4"/>
<proteinExistence type="predicted"/>
<evidence type="ECO:0000313" key="1">
    <source>
        <dbReference type="EMBL" id="VAX05417.1"/>
    </source>
</evidence>
<dbReference type="EMBL" id="UOFX01000006">
    <property type="protein sequence ID" value="VAX05417.1"/>
    <property type="molecule type" value="Genomic_DNA"/>
</dbReference>
<gene>
    <name evidence="1" type="ORF">MNBD_GAMMA26-1544</name>
</gene>
<evidence type="ECO:0008006" key="2">
    <source>
        <dbReference type="Google" id="ProtNLM"/>
    </source>
</evidence>
<organism evidence="1">
    <name type="scientific">hydrothermal vent metagenome</name>
    <dbReference type="NCBI Taxonomy" id="652676"/>
    <lineage>
        <taxon>unclassified sequences</taxon>
        <taxon>metagenomes</taxon>
        <taxon>ecological metagenomes</taxon>
    </lineage>
</organism>
<accession>A0A3B1BKZ4</accession>
<protein>
    <recommendedName>
        <fullName evidence="2">DUF2066 domain-containing protein</fullName>
    </recommendedName>
</protein>
<reference evidence="1" key="1">
    <citation type="submission" date="2018-06" db="EMBL/GenBank/DDBJ databases">
        <authorList>
            <person name="Zhirakovskaya E."/>
        </authorList>
    </citation>
    <scope>NUCLEOTIDE SEQUENCE</scope>
</reference>
<name>A0A3B1BKZ4_9ZZZZ</name>